<evidence type="ECO:0000313" key="3">
    <source>
        <dbReference type="EMBL" id="MCI2242514.1"/>
    </source>
</evidence>
<keyword evidence="3" id="KW-0547">Nucleotide-binding</keyword>
<protein>
    <submittedName>
        <fullName evidence="3">ATP-binding protein</fullName>
    </submittedName>
</protein>
<comment type="caution">
    <text evidence="3">The sequence shown here is derived from an EMBL/GenBank/DDBJ whole genome shotgun (WGS) entry which is preliminary data.</text>
</comment>
<evidence type="ECO:0000259" key="1">
    <source>
        <dbReference type="Pfam" id="PF13173"/>
    </source>
</evidence>
<dbReference type="RefSeq" id="WP_242165855.1">
    <property type="nucleotide sequence ID" value="NZ_JAJMLW010000003.1"/>
</dbReference>
<dbReference type="Pfam" id="PF13173">
    <property type="entry name" value="AAA_14"/>
    <property type="match status" value="1"/>
</dbReference>
<dbReference type="GO" id="GO:0005524">
    <property type="term" value="F:ATP binding"/>
    <property type="evidence" value="ECO:0007669"/>
    <property type="project" value="UniProtKB-KW"/>
</dbReference>
<evidence type="ECO:0000259" key="2">
    <source>
        <dbReference type="Pfam" id="PF13635"/>
    </source>
</evidence>
<dbReference type="PANTHER" id="PTHR33295:SF20">
    <property type="entry name" value="ATPASE"/>
    <property type="match status" value="1"/>
</dbReference>
<sequence length="400" mass="44829">MDLIPRREYLDFLEEARGTQVIKVISGVRRCGKSTLLELFQARLRDEGVAPERIVSINFEDMDFKALRDPEALHDYVTSRLVPDELTYVFLDEVQNVADFPRVADSLYIREGVDLYLTGSNSSLLSGTLATLLSGRYVEVAMLPLSLAEFAEAAGGGSSPAELYGRYLSVGSFPYAVELEGRPGVHRNYLQGIYDSVLVKDIMDRREFRDPLLLRSVTDYVYDNIGNELTSNGIAGGLTAAGRKTDYKTVERYLSALVESYLVYRVPRLNVKGKQLLRGGAKYYGVDLALRRILLGSEVGDYGRELENVVFLELLRRGLEVRVGKVGPYEVDFVARGRTGTTYYQVAASVLDEATLERELRPLRMIDDHFPKVLLTLDALPPATYDGIVRMNALDWLLGR</sequence>
<accession>A0ABS9WI89</accession>
<dbReference type="Pfam" id="PF13635">
    <property type="entry name" value="DUF4143"/>
    <property type="match status" value="1"/>
</dbReference>
<reference evidence="3" key="1">
    <citation type="submission" date="2021-11" db="EMBL/GenBank/DDBJ databases">
        <title>A Novel Adlercreutzia Species, isolated from a Allomyrina dichotoma larva feces.</title>
        <authorList>
            <person name="Suh M.K."/>
        </authorList>
    </citation>
    <scope>NUCLEOTIDE SEQUENCE</scope>
    <source>
        <strain evidence="3">JBNU-10</strain>
    </source>
</reference>
<proteinExistence type="predicted"/>
<keyword evidence="4" id="KW-1185">Reference proteome</keyword>
<organism evidence="3 4">
    <name type="scientific">Adlercreutzia faecimuris</name>
    <dbReference type="NCBI Taxonomy" id="2897341"/>
    <lineage>
        <taxon>Bacteria</taxon>
        <taxon>Bacillati</taxon>
        <taxon>Actinomycetota</taxon>
        <taxon>Coriobacteriia</taxon>
        <taxon>Eggerthellales</taxon>
        <taxon>Eggerthellaceae</taxon>
        <taxon>Adlercreutzia</taxon>
    </lineage>
</organism>
<dbReference type="InterPro" id="IPR041682">
    <property type="entry name" value="AAA_14"/>
</dbReference>
<evidence type="ECO:0000313" key="4">
    <source>
        <dbReference type="Proteomes" id="UP001430755"/>
    </source>
</evidence>
<dbReference type="SUPFAM" id="SSF52540">
    <property type="entry name" value="P-loop containing nucleoside triphosphate hydrolases"/>
    <property type="match status" value="1"/>
</dbReference>
<name>A0ABS9WI89_9ACTN</name>
<feature type="domain" description="AAA" evidence="1">
    <location>
        <begin position="22"/>
        <end position="150"/>
    </location>
</feature>
<feature type="domain" description="DUF4143" evidence="2">
    <location>
        <begin position="200"/>
        <end position="340"/>
    </location>
</feature>
<dbReference type="PANTHER" id="PTHR33295">
    <property type="entry name" value="ATPASE"/>
    <property type="match status" value="1"/>
</dbReference>
<dbReference type="Proteomes" id="UP001430755">
    <property type="component" value="Unassembled WGS sequence"/>
</dbReference>
<keyword evidence="3" id="KW-0067">ATP-binding</keyword>
<dbReference type="InterPro" id="IPR025420">
    <property type="entry name" value="DUF4143"/>
</dbReference>
<gene>
    <name evidence="3" type="ORF">LPT13_09130</name>
</gene>
<dbReference type="EMBL" id="JAJMLW010000003">
    <property type="protein sequence ID" value="MCI2242514.1"/>
    <property type="molecule type" value="Genomic_DNA"/>
</dbReference>
<dbReference type="InterPro" id="IPR027417">
    <property type="entry name" value="P-loop_NTPase"/>
</dbReference>